<gene>
    <name evidence="11" type="ORF">A3H38_05035</name>
</gene>
<organism evidence="11 12">
    <name type="scientific">candidate division WOR-1 bacterium RIFCSPLOWO2_02_FULL_46_20</name>
    <dbReference type="NCBI Taxonomy" id="1802567"/>
    <lineage>
        <taxon>Bacteria</taxon>
        <taxon>Bacillati</taxon>
        <taxon>Saganbacteria</taxon>
    </lineage>
</organism>
<dbReference type="GO" id="GO:0005524">
    <property type="term" value="F:ATP binding"/>
    <property type="evidence" value="ECO:0007669"/>
    <property type="project" value="UniProtKB-KW"/>
</dbReference>
<dbReference type="Pfam" id="PF02518">
    <property type="entry name" value="HATPase_c"/>
    <property type="match status" value="1"/>
</dbReference>
<dbReference type="AlphaFoldDB" id="A0A1F4R4I4"/>
<dbReference type="Gene3D" id="3.30.450.40">
    <property type="match status" value="1"/>
</dbReference>
<comment type="catalytic activity">
    <reaction evidence="1">
        <text>ATP + protein L-histidine = ADP + protein N-phospho-L-histidine.</text>
        <dbReference type="EC" id="2.7.13.3"/>
    </reaction>
</comment>
<dbReference type="InterPro" id="IPR036097">
    <property type="entry name" value="HisK_dim/P_sf"/>
</dbReference>
<dbReference type="GO" id="GO:0000155">
    <property type="term" value="F:phosphorelay sensor kinase activity"/>
    <property type="evidence" value="ECO:0007669"/>
    <property type="project" value="InterPro"/>
</dbReference>
<dbReference type="SMART" id="SM00388">
    <property type="entry name" value="HisKA"/>
    <property type="match status" value="1"/>
</dbReference>
<protein>
    <recommendedName>
        <fullName evidence="2">histidine kinase</fullName>
        <ecNumber evidence="2">2.7.13.3</ecNumber>
    </recommendedName>
</protein>
<feature type="transmembrane region" description="Helical" evidence="9">
    <location>
        <begin position="7"/>
        <end position="25"/>
    </location>
</feature>
<evidence type="ECO:0000256" key="5">
    <source>
        <dbReference type="ARBA" id="ARBA00022741"/>
    </source>
</evidence>
<dbReference type="Gene3D" id="1.10.287.130">
    <property type="match status" value="1"/>
</dbReference>
<dbReference type="Proteomes" id="UP000176938">
    <property type="component" value="Unassembled WGS sequence"/>
</dbReference>
<evidence type="ECO:0000256" key="8">
    <source>
        <dbReference type="ARBA" id="ARBA00023012"/>
    </source>
</evidence>
<dbReference type="InterPro" id="IPR036890">
    <property type="entry name" value="HATPase_C_sf"/>
</dbReference>
<dbReference type="PRINTS" id="PR00344">
    <property type="entry name" value="BCTRLSENSOR"/>
</dbReference>
<evidence type="ECO:0000256" key="6">
    <source>
        <dbReference type="ARBA" id="ARBA00022777"/>
    </source>
</evidence>
<dbReference type="PANTHER" id="PTHR43065">
    <property type="entry name" value="SENSOR HISTIDINE KINASE"/>
    <property type="match status" value="1"/>
</dbReference>
<dbReference type="PANTHER" id="PTHR43065:SF10">
    <property type="entry name" value="PEROXIDE STRESS-ACTIVATED HISTIDINE KINASE MAK3"/>
    <property type="match status" value="1"/>
</dbReference>
<dbReference type="SUPFAM" id="SSF55781">
    <property type="entry name" value="GAF domain-like"/>
    <property type="match status" value="1"/>
</dbReference>
<dbReference type="EMBL" id="METP01000062">
    <property type="protein sequence ID" value="OGC03079.1"/>
    <property type="molecule type" value="Genomic_DNA"/>
</dbReference>
<evidence type="ECO:0000256" key="3">
    <source>
        <dbReference type="ARBA" id="ARBA00022553"/>
    </source>
</evidence>
<dbReference type="Pfam" id="PF00512">
    <property type="entry name" value="HisKA"/>
    <property type="match status" value="1"/>
</dbReference>
<evidence type="ECO:0000256" key="2">
    <source>
        <dbReference type="ARBA" id="ARBA00012438"/>
    </source>
</evidence>
<keyword evidence="6" id="KW-0418">Kinase</keyword>
<dbReference type="SMART" id="SM00387">
    <property type="entry name" value="HATPase_c"/>
    <property type="match status" value="1"/>
</dbReference>
<keyword evidence="4" id="KW-0808">Transferase</keyword>
<keyword evidence="5" id="KW-0547">Nucleotide-binding</keyword>
<dbReference type="PROSITE" id="PS50109">
    <property type="entry name" value="HIS_KIN"/>
    <property type="match status" value="1"/>
</dbReference>
<dbReference type="InterPro" id="IPR029016">
    <property type="entry name" value="GAF-like_dom_sf"/>
</dbReference>
<keyword evidence="7" id="KW-0067">ATP-binding</keyword>
<name>A0A1F4R4I4_UNCSA</name>
<keyword evidence="8" id="KW-0902">Two-component regulatory system</keyword>
<evidence type="ECO:0000259" key="10">
    <source>
        <dbReference type="PROSITE" id="PS50109"/>
    </source>
</evidence>
<evidence type="ECO:0000256" key="1">
    <source>
        <dbReference type="ARBA" id="ARBA00000085"/>
    </source>
</evidence>
<keyword evidence="3" id="KW-0597">Phosphoprotein</keyword>
<proteinExistence type="predicted"/>
<dbReference type="SUPFAM" id="SSF55874">
    <property type="entry name" value="ATPase domain of HSP90 chaperone/DNA topoisomerase II/histidine kinase"/>
    <property type="match status" value="1"/>
</dbReference>
<evidence type="ECO:0000256" key="9">
    <source>
        <dbReference type="SAM" id="Phobius"/>
    </source>
</evidence>
<evidence type="ECO:0000313" key="12">
    <source>
        <dbReference type="Proteomes" id="UP000176938"/>
    </source>
</evidence>
<dbReference type="InterPro" id="IPR003661">
    <property type="entry name" value="HisK_dim/P_dom"/>
</dbReference>
<reference evidence="11 12" key="1">
    <citation type="journal article" date="2016" name="Nat. Commun.">
        <title>Thousands of microbial genomes shed light on interconnected biogeochemical processes in an aquifer system.</title>
        <authorList>
            <person name="Anantharaman K."/>
            <person name="Brown C.T."/>
            <person name="Hug L.A."/>
            <person name="Sharon I."/>
            <person name="Castelle C.J."/>
            <person name="Probst A.J."/>
            <person name="Thomas B.C."/>
            <person name="Singh A."/>
            <person name="Wilkins M.J."/>
            <person name="Karaoz U."/>
            <person name="Brodie E.L."/>
            <person name="Williams K.H."/>
            <person name="Hubbard S.S."/>
            <person name="Banfield J.F."/>
        </authorList>
    </citation>
    <scope>NUCLEOTIDE SEQUENCE [LARGE SCALE GENOMIC DNA]</scope>
</reference>
<dbReference type="Gene3D" id="3.30.565.10">
    <property type="entry name" value="Histidine kinase-like ATPase, C-terminal domain"/>
    <property type="match status" value="1"/>
</dbReference>
<evidence type="ECO:0000256" key="4">
    <source>
        <dbReference type="ARBA" id="ARBA00022679"/>
    </source>
</evidence>
<accession>A0A1F4R4I4</accession>
<keyword evidence="9" id="KW-0812">Transmembrane</keyword>
<sequence>MFRGLTGYSSVWVGIAGIFLIAFIFQPLSNIIQNLVDKIFFRESYSYQRIISNFTHALTQPKTDLDYFAHLAPYLLNKFMKLNGASVLVLDRGEHVYTVRAGENQAAELAGYSIPEDSPLLKELLSRKQGISLHEANLPGSIAEEMKKLKAVLVIPSITETQYFKRPTLLAIICLGDKISGQSFSVDDKEFLKTFADQATVGIEYAFIFEELKKNQEIVLRSEKLAAIGKTTAGVAHELKGPLTYLSTIAQIMPLKWDDQEFKESVNKMLYPEIQRMQLIIEGLLDYSRNKPLMLKPGDIKDVLDRALALLVFEIRKNKIEVKTTYGHAKKANIDANRLIQVFMNLISNAVQAMGDKGGNLSVTTSDSAEEIKVYIKDTGPGIPKDQIKNIFDPFFSTKESGTGLGLAISKKIIDEHKGSISVSSLPGMGTTFNLSLPVTF</sequence>
<dbReference type="InterPro" id="IPR005467">
    <property type="entry name" value="His_kinase_dom"/>
</dbReference>
<comment type="caution">
    <text evidence="11">The sequence shown here is derived from an EMBL/GenBank/DDBJ whole genome shotgun (WGS) entry which is preliminary data.</text>
</comment>
<dbReference type="InterPro" id="IPR004358">
    <property type="entry name" value="Sig_transdc_His_kin-like_C"/>
</dbReference>
<evidence type="ECO:0000313" key="11">
    <source>
        <dbReference type="EMBL" id="OGC03079.1"/>
    </source>
</evidence>
<dbReference type="CDD" id="cd00082">
    <property type="entry name" value="HisKA"/>
    <property type="match status" value="1"/>
</dbReference>
<feature type="domain" description="Histidine kinase" evidence="10">
    <location>
        <begin position="234"/>
        <end position="441"/>
    </location>
</feature>
<dbReference type="EC" id="2.7.13.3" evidence="2"/>
<evidence type="ECO:0000256" key="7">
    <source>
        <dbReference type="ARBA" id="ARBA00022840"/>
    </source>
</evidence>
<keyword evidence="9" id="KW-1133">Transmembrane helix</keyword>
<keyword evidence="9" id="KW-0472">Membrane</keyword>
<dbReference type="SUPFAM" id="SSF47384">
    <property type="entry name" value="Homodimeric domain of signal transducing histidine kinase"/>
    <property type="match status" value="1"/>
</dbReference>
<dbReference type="InterPro" id="IPR003594">
    <property type="entry name" value="HATPase_dom"/>
</dbReference>